<dbReference type="AlphaFoldDB" id="W0FSL6"/>
<dbReference type="Pfam" id="PF03547">
    <property type="entry name" value="Mem_trans"/>
    <property type="match status" value="1"/>
</dbReference>
<dbReference type="Gene3D" id="1.20.1530.20">
    <property type="match status" value="1"/>
</dbReference>
<evidence type="ECO:0000256" key="1">
    <source>
        <dbReference type="ARBA" id="ARBA00004651"/>
    </source>
</evidence>
<keyword evidence="5 8" id="KW-0812">Transmembrane</keyword>
<dbReference type="PANTHER" id="PTHR36838:SF1">
    <property type="entry name" value="SLR1864 PROTEIN"/>
    <property type="match status" value="1"/>
</dbReference>
<feature type="transmembrane region" description="Helical" evidence="8">
    <location>
        <begin position="68"/>
        <end position="90"/>
    </location>
</feature>
<keyword evidence="4" id="KW-1003">Cell membrane</keyword>
<feature type="transmembrane region" description="Helical" evidence="8">
    <location>
        <begin position="256"/>
        <end position="274"/>
    </location>
</feature>
<feature type="transmembrane region" description="Helical" evidence="8">
    <location>
        <begin position="286"/>
        <end position="308"/>
    </location>
</feature>
<feature type="transmembrane region" description="Helical" evidence="8">
    <location>
        <begin position="6"/>
        <end position="25"/>
    </location>
</feature>
<feature type="transmembrane region" description="Helical" evidence="8">
    <location>
        <begin position="194"/>
        <end position="216"/>
    </location>
</feature>
<evidence type="ECO:0000256" key="3">
    <source>
        <dbReference type="ARBA" id="ARBA00022448"/>
    </source>
</evidence>
<dbReference type="InterPro" id="IPR038770">
    <property type="entry name" value="Na+/solute_symporter_sf"/>
</dbReference>
<feature type="transmembrane region" description="Helical" evidence="8">
    <location>
        <begin position="129"/>
        <end position="152"/>
    </location>
</feature>
<keyword evidence="6 8" id="KW-1133">Transmembrane helix</keyword>
<organism evidence="9">
    <name type="scientific">uncultured bacterium Contigcl_1523</name>
    <dbReference type="NCBI Taxonomy" id="1393648"/>
    <lineage>
        <taxon>Bacteria</taxon>
        <taxon>environmental samples</taxon>
    </lineage>
</organism>
<keyword evidence="3" id="KW-0813">Transport</keyword>
<evidence type="ECO:0000256" key="4">
    <source>
        <dbReference type="ARBA" id="ARBA00022475"/>
    </source>
</evidence>
<evidence type="ECO:0000256" key="8">
    <source>
        <dbReference type="SAM" id="Phobius"/>
    </source>
</evidence>
<sequence length="309" mass="33686">MNAFSVTFGNVLLTLLYLSAGFLLSRAKLVKAAHISSVSAILLYLCGPCMFIGAIMEQDVSADLNRAMFWFFLVVLAAQLLFMLLIWLLLGKRRKTFSGRMASIASVMGNAGFFGLPIIRSLFPDVPEVAAFSCIYCVAMNILAWTLGIFVLTNDRKYISLKAAFLNPTVVSVAFALVLYLLKAKSWMPDLLQSGIRSVGGISTPLCMILLGVRLSAMKASTLFTRKVAWFTIMSKMVVFPLFSYLLVLFLPLSDVFKGSILILGATPCASVILNLSEIHQSGRELAADCTLLSTLLSIATIPLLSLLL</sequence>
<protein>
    <submittedName>
        <fullName evidence="9">Putative permeases</fullName>
    </submittedName>
</protein>
<evidence type="ECO:0000256" key="5">
    <source>
        <dbReference type="ARBA" id="ARBA00022692"/>
    </source>
</evidence>
<feature type="transmembrane region" description="Helical" evidence="8">
    <location>
        <begin position="228"/>
        <end position="250"/>
    </location>
</feature>
<feature type="transmembrane region" description="Helical" evidence="8">
    <location>
        <begin position="37"/>
        <end position="56"/>
    </location>
</feature>
<evidence type="ECO:0000313" key="9">
    <source>
        <dbReference type="EMBL" id="AHF25882.1"/>
    </source>
</evidence>
<name>W0FSL6_9BACT</name>
<dbReference type="InterPro" id="IPR004776">
    <property type="entry name" value="Mem_transp_PIN-like"/>
</dbReference>
<proteinExistence type="inferred from homology"/>
<keyword evidence="7 8" id="KW-0472">Membrane</keyword>
<dbReference type="EMBL" id="KC246856">
    <property type="protein sequence ID" value="AHF25882.1"/>
    <property type="molecule type" value="Genomic_DNA"/>
</dbReference>
<feature type="transmembrane region" description="Helical" evidence="8">
    <location>
        <begin position="164"/>
        <end position="182"/>
    </location>
</feature>
<reference evidence="9" key="1">
    <citation type="journal article" date="2013" name="PLoS ONE">
        <title>Metagenomic insights into the carbohydrate-active enzymes carried by the microorganisms adhering to solid digesta in the rumen of cows.</title>
        <authorList>
            <person name="Wang L."/>
            <person name="Hatem A."/>
            <person name="Catalyurek U.V."/>
            <person name="Morrison M."/>
            <person name="Yu Z."/>
        </authorList>
    </citation>
    <scope>NUCLEOTIDE SEQUENCE</scope>
</reference>
<evidence type="ECO:0000256" key="6">
    <source>
        <dbReference type="ARBA" id="ARBA00022989"/>
    </source>
</evidence>
<dbReference type="GO" id="GO:0005886">
    <property type="term" value="C:plasma membrane"/>
    <property type="evidence" value="ECO:0007669"/>
    <property type="project" value="UniProtKB-SubCell"/>
</dbReference>
<comment type="similarity">
    <text evidence="2">Belongs to the auxin efflux carrier (TC 2.A.69) family.</text>
</comment>
<evidence type="ECO:0000256" key="7">
    <source>
        <dbReference type="ARBA" id="ARBA00023136"/>
    </source>
</evidence>
<feature type="transmembrane region" description="Helical" evidence="8">
    <location>
        <begin position="102"/>
        <end position="123"/>
    </location>
</feature>
<dbReference type="GO" id="GO:0055085">
    <property type="term" value="P:transmembrane transport"/>
    <property type="evidence" value="ECO:0007669"/>
    <property type="project" value="InterPro"/>
</dbReference>
<accession>W0FSL6</accession>
<evidence type="ECO:0000256" key="2">
    <source>
        <dbReference type="ARBA" id="ARBA00010145"/>
    </source>
</evidence>
<dbReference type="PANTHER" id="PTHR36838">
    <property type="entry name" value="AUXIN EFFLUX CARRIER FAMILY PROTEIN"/>
    <property type="match status" value="1"/>
</dbReference>
<comment type="subcellular location">
    <subcellularLocation>
        <location evidence="1">Cell membrane</location>
        <topology evidence="1">Multi-pass membrane protein</topology>
    </subcellularLocation>
</comment>